<name>A0AAN8I5U6_9EURO</name>
<evidence type="ECO:0000256" key="4">
    <source>
        <dbReference type="ARBA" id="ARBA00010918"/>
    </source>
</evidence>
<feature type="transmembrane region" description="Helical" evidence="19">
    <location>
        <begin position="912"/>
        <end position="935"/>
    </location>
</feature>
<comment type="subcellular location">
    <subcellularLocation>
        <location evidence="3">Vacuole membrane</location>
        <topology evidence="3">Multi-pass membrane protein</topology>
    </subcellularLocation>
</comment>
<evidence type="ECO:0000256" key="18">
    <source>
        <dbReference type="SAM" id="MobiDB-lite"/>
    </source>
</evidence>
<evidence type="ECO:0000256" key="9">
    <source>
        <dbReference type="ARBA" id="ARBA00022692"/>
    </source>
</evidence>
<evidence type="ECO:0000256" key="10">
    <source>
        <dbReference type="ARBA" id="ARBA00022723"/>
    </source>
</evidence>
<dbReference type="GO" id="GO:0006508">
    <property type="term" value="P:proteolysis"/>
    <property type="evidence" value="ECO:0007669"/>
    <property type="project" value="UniProtKB-KW"/>
</dbReference>
<feature type="transmembrane region" description="Helical" evidence="19">
    <location>
        <begin position="332"/>
        <end position="353"/>
    </location>
</feature>
<organism evidence="21 22">
    <name type="scientific">Knufia fluminis</name>
    <dbReference type="NCBI Taxonomy" id="191047"/>
    <lineage>
        <taxon>Eukaryota</taxon>
        <taxon>Fungi</taxon>
        <taxon>Dikarya</taxon>
        <taxon>Ascomycota</taxon>
        <taxon>Pezizomycotina</taxon>
        <taxon>Eurotiomycetes</taxon>
        <taxon>Chaetothyriomycetidae</taxon>
        <taxon>Chaetothyriales</taxon>
        <taxon>Trichomeriaceae</taxon>
        <taxon>Knufia</taxon>
    </lineage>
</organism>
<feature type="transmembrane region" description="Helical" evidence="19">
    <location>
        <begin position="464"/>
        <end position="481"/>
    </location>
</feature>
<proteinExistence type="inferred from homology"/>
<dbReference type="InterPro" id="IPR005829">
    <property type="entry name" value="Sugar_transporter_CS"/>
</dbReference>
<dbReference type="CDD" id="cd03875">
    <property type="entry name" value="M28_Fxna_like"/>
    <property type="match status" value="1"/>
</dbReference>
<feature type="transmembrane region" description="Helical" evidence="19">
    <location>
        <begin position="214"/>
        <end position="231"/>
    </location>
</feature>
<dbReference type="GO" id="GO:0005351">
    <property type="term" value="F:carbohydrate:proton symporter activity"/>
    <property type="evidence" value="ECO:0007669"/>
    <property type="project" value="TreeGrafter"/>
</dbReference>
<dbReference type="InterPro" id="IPR048024">
    <property type="entry name" value="Fxna-like_M28_dom"/>
</dbReference>
<dbReference type="FunFam" id="3.40.630.10:FF:000057">
    <property type="entry name" value="Vacuolar membrane protease"/>
    <property type="match status" value="1"/>
</dbReference>
<sequence>MAKDGLAVEAASIDDLNAEARVAAEKEHSLTFLEGVKGYPTAVAWALFFSLGVIMAAFDPQLIGNLYATPAFQKDFGYLYEGEYIIPASWQTGLSMGSPLGQVVGAFFASYPMEWFGRKKTFGACVILTTGCVFIQFFARSLSVLLAGELLGGLVLGCYVVISPAYASEVCPVALRGILTSFTNIAFVGGQLIANGVIAGTSKLNTHWAYSLPFAMQWVWPVIILPTLFFAPESPWWLQRKGKLEEAEKSLRRLASKHVDVKPALAMIIETDRLEQQLETGVTYMDCFKKINLRRTEIATGVYCIQVLSGIYLVGYATYFFQLAGLPTEESFNMSVGFLALGFTGTCLSWVLLNYVGRRRIYITGLGILATLQLIIGILDCAPNYENRPSVIWAQSVLMLIWNFIYGCSLGPICFVILCEVSATRVRSKTIGVATAAQATLGIAMTVAIPYMINPDQANLRGKLGFFFGGLAAICWVWAYLRVPETGGRTYEELDVMFERNVKTKDFKRHANFHLQLEHQDKAQRHWAVSSKSSANNVRIGMMARLSNPLAFSRGPVTIIATAVYAALLAILIVVQVALPSSPKSPTPIHGVNLTEAWLDLQLLTAEYHPYNSHRNDFVHDWLAQRIKDILKDNNASSTAAYLFDDKVSNLTSSTSGVTSTTSGISVYFEGTNIITYIRGQDDDKKEWWKEEDGTPSVRHGVLVNAHFDSVSTGYGSTDDGVGVVSILQLVRHFTVKGNEPRHGLVLLLNNGEEDFLNGARAFGQHPMSKFVHSFLNLEGAGAGGRAALFRSTDEEVTRAYAKSPYPFGTVISGDAFERGLVRSQTDYVIFNGAFGYRGLDVAFIGPRSRYHTNQDESRHTGKEALWHMLSAAIATTQQLTKKGISPTTDSHRAIWFDVLGRGFALMQTHNFFALSVALLVAGPIVLILTLAALIRSDKLYLFSNSKSVHTADGDSPVSLYGWRGCFRFPLIMIFAAAAPVALAYLLFKENEEIVHSSPWPVWAMMISAFLFVAWFFSRFADYVRPSALTRAYGFGWICFGWWVILIVALVHEEQFHISGGYFTLFFSASAFLTTWLSYLELFSLPTKKKYATEKVHGSEESDVSRPASRPGSSRLAEDGNANDEDEATERSSLLRTGGRSAYKSLPHDDEDGTTKSAVKKKLMAKHEEQEWSASLWDWMWLLQLVVIVPINVIILGQLGFYLVETLHQTGQDGSSVFLVYIGIAVVTILIFSPMVPMIHRFSWHIPIFLLLVLGGTLTYNLLAFPFSSQNRLKLYFNQQIDLEHGNNTVSLLGLPPFVATAISNIPSAAGQQVECMPVENRQRCAWIGPTPQVAGSSAYVYSKSPYRSLLNYNASITNEARSTSTAQFRISGKNTKACKLVFDAPISSFHVQGQSQEDKRLPPVPEQGSKEVRLWSRTWNRTWTVDVTWDSKTHGRSLSGKAFCLWSDVNRKGVIPAFDEVAHYVPAWVALTKAADGLVEGYKTFNVTR</sequence>
<keyword evidence="14" id="KW-0482">Metalloprotease</keyword>
<evidence type="ECO:0000256" key="12">
    <source>
        <dbReference type="ARBA" id="ARBA00022833"/>
    </source>
</evidence>
<dbReference type="InterPro" id="IPR053976">
    <property type="entry name" value="PFF1_TM"/>
</dbReference>
<feature type="transmembrane region" description="Helical" evidence="19">
    <location>
        <begin position="1181"/>
        <end position="1204"/>
    </location>
</feature>
<dbReference type="Gene3D" id="3.40.630.10">
    <property type="entry name" value="Zn peptidases"/>
    <property type="match status" value="1"/>
</dbReference>
<dbReference type="SUPFAM" id="SSF103473">
    <property type="entry name" value="MFS general substrate transporter"/>
    <property type="match status" value="1"/>
</dbReference>
<feature type="transmembrane region" description="Helical" evidence="19">
    <location>
        <begin position="1058"/>
        <end position="1080"/>
    </location>
</feature>
<dbReference type="GO" id="GO:0005774">
    <property type="term" value="C:vacuolar membrane"/>
    <property type="evidence" value="ECO:0007669"/>
    <property type="project" value="UniProtKB-SubCell"/>
</dbReference>
<dbReference type="GO" id="GO:0046872">
    <property type="term" value="F:metal ion binding"/>
    <property type="evidence" value="ECO:0007669"/>
    <property type="project" value="UniProtKB-KW"/>
</dbReference>
<evidence type="ECO:0000259" key="20">
    <source>
        <dbReference type="PROSITE" id="PS50850"/>
    </source>
</evidence>
<keyword evidence="16" id="KW-0325">Glycoprotein</keyword>
<keyword evidence="13 19" id="KW-1133">Transmembrane helix</keyword>
<feature type="transmembrane region" description="Helical" evidence="19">
    <location>
        <begin position="121"/>
        <end position="139"/>
    </location>
</feature>
<feature type="transmembrane region" description="Helical" evidence="19">
    <location>
        <begin position="145"/>
        <end position="166"/>
    </location>
</feature>
<evidence type="ECO:0000256" key="17">
    <source>
        <dbReference type="RuleBase" id="RU361240"/>
    </source>
</evidence>
<gene>
    <name evidence="21" type="ORF">OHC33_002630</name>
</gene>
<feature type="domain" description="Major facilitator superfamily (MFS) profile" evidence="20">
    <location>
        <begin position="45"/>
        <end position="487"/>
    </location>
</feature>
<keyword evidence="12 17" id="KW-0862">Zinc</keyword>
<dbReference type="InterPro" id="IPR020846">
    <property type="entry name" value="MFS_dom"/>
</dbReference>
<feature type="transmembrane region" description="Helical" evidence="19">
    <location>
        <begin position="399"/>
        <end position="419"/>
    </location>
</feature>
<evidence type="ECO:0000256" key="5">
    <source>
        <dbReference type="ARBA" id="ARBA00010992"/>
    </source>
</evidence>
<reference evidence="21 22" key="1">
    <citation type="submission" date="2022-12" db="EMBL/GenBank/DDBJ databases">
        <title>Genomic features and morphological characterization of a novel Knufia sp. strain isolated from spacecraft assembly facility.</title>
        <authorList>
            <person name="Teixeira M."/>
            <person name="Chander A.M."/>
            <person name="Stajich J.E."/>
            <person name="Venkateswaran K."/>
        </authorList>
    </citation>
    <scope>NUCLEOTIDE SEQUENCE [LARGE SCALE GENOMIC DNA]</scope>
    <source>
        <strain evidence="21 22">FJI-L2-BK-P2</strain>
    </source>
</reference>
<comment type="caution">
    <text evidence="21">The sequence shown here is derived from an EMBL/GenBank/DDBJ whole genome shotgun (WGS) entry which is preliminary data.</text>
</comment>
<feature type="transmembrane region" description="Helical" evidence="19">
    <location>
        <begin position="1000"/>
        <end position="1020"/>
    </location>
</feature>
<feature type="transmembrane region" description="Helical" evidence="19">
    <location>
        <begin position="1248"/>
        <end position="1267"/>
    </location>
</feature>
<dbReference type="InterPro" id="IPR007484">
    <property type="entry name" value="Peptidase_M28"/>
</dbReference>
<feature type="transmembrane region" description="Helical" evidence="19">
    <location>
        <begin position="360"/>
        <end position="379"/>
    </location>
</feature>
<feature type="transmembrane region" description="Helical" evidence="19">
    <location>
        <begin position="298"/>
        <end position="320"/>
    </location>
</feature>
<dbReference type="FunFam" id="1.20.1250.20:FF:000078">
    <property type="entry name" value="MFS maltose transporter, putative"/>
    <property type="match status" value="1"/>
</dbReference>
<feature type="transmembrane region" description="Helical" evidence="19">
    <location>
        <begin position="1032"/>
        <end position="1052"/>
    </location>
</feature>
<evidence type="ECO:0000256" key="8">
    <source>
        <dbReference type="ARBA" id="ARBA00022670"/>
    </source>
</evidence>
<evidence type="ECO:0000313" key="21">
    <source>
        <dbReference type="EMBL" id="KAK5956057.1"/>
    </source>
</evidence>
<dbReference type="Pfam" id="PF00083">
    <property type="entry name" value="Sugar_tr"/>
    <property type="match status" value="1"/>
</dbReference>
<keyword evidence="15 19" id="KW-0472">Membrane</keyword>
<evidence type="ECO:0000256" key="14">
    <source>
        <dbReference type="ARBA" id="ARBA00023049"/>
    </source>
</evidence>
<evidence type="ECO:0000256" key="6">
    <source>
        <dbReference type="ARBA" id="ARBA00022448"/>
    </source>
</evidence>
<dbReference type="PANTHER" id="PTHR48022:SF83">
    <property type="entry name" value="MAJOR FACILITATOR SUPERFAMILY (MFS) PROFILE DOMAIN-CONTAINING PROTEIN"/>
    <property type="match status" value="1"/>
</dbReference>
<evidence type="ECO:0000256" key="15">
    <source>
        <dbReference type="ARBA" id="ARBA00023136"/>
    </source>
</evidence>
<dbReference type="Pfam" id="PF04389">
    <property type="entry name" value="Peptidase_M28"/>
    <property type="match status" value="1"/>
</dbReference>
<keyword evidence="7" id="KW-0926">Vacuole</keyword>
<keyword evidence="11 17" id="KW-0378">Hydrolase</keyword>
<dbReference type="NCBIfam" id="TIGR00879">
    <property type="entry name" value="SP"/>
    <property type="match status" value="1"/>
</dbReference>
<evidence type="ECO:0000256" key="7">
    <source>
        <dbReference type="ARBA" id="ARBA00022554"/>
    </source>
</evidence>
<keyword evidence="6" id="KW-0813">Transport</keyword>
<comment type="similarity">
    <text evidence="4 17">Belongs to the peptidase M28 family.</text>
</comment>
<evidence type="ECO:0000256" key="11">
    <source>
        <dbReference type="ARBA" id="ARBA00022801"/>
    </source>
</evidence>
<keyword evidence="9 19" id="KW-0812">Transmembrane</keyword>
<feature type="transmembrane region" description="Helical" evidence="19">
    <location>
        <begin position="173"/>
        <end position="194"/>
    </location>
</feature>
<dbReference type="Pfam" id="PF22251">
    <property type="entry name" value="PFF1_TM"/>
    <property type="match status" value="1"/>
</dbReference>
<dbReference type="InterPro" id="IPR050360">
    <property type="entry name" value="MFS_Sugar_Transporters"/>
</dbReference>
<feature type="region of interest" description="Disordered" evidence="18">
    <location>
        <begin position="1096"/>
        <end position="1133"/>
    </location>
</feature>
<dbReference type="InterPro" id="IPR003663">
    <property type="entry name" value="Sugar/inositol_transpt"/>
</dbReference>
<dbReference type="PROSITE" id="PS00216">
    <property type="entry name" value="SUGAR_TRANSPORT_1"/>
    <property type="match status" value="1"/>
</dbReference>
<comment type="similarity">
    <text evidence="5">Belongs to the major facilitator superfamily. Sugar transporter (TC 2.A.1.1) family.</text>
</comment>
<dbReference type="EMBL" id="JAKLMC020000005">
    <property type="protein sequence ID" value="KAK5956057.1"/>
    <property type="molecule type" value="Genomic_DNA"/>
</dbReference>
<evidence type="ECO:0000256" key="3">
    <source>
        <dbReference type="ARBA" id="ARBA00004128"/>
    </source>
</evidence>
<accession>A0AAN8I5U6</accession>
<evidence type="ECO:0000256" key="16">
    <source>
        <dbReference type="ARBA" id="ARBA00023180"/>
    </source>
</evidence>
<dbReference type="SUPFAM" id="SSF53187">
    <property type="entry name" value="Zn-dependent exopeptidases"/>
    <property type="match status" value="1"/>
</dbReference>
<evidence type="ECO:0000313" key="22">
    <source>
        <dbReference type="Proteomes" id="UP001316803"/>
    </source>
</evidence>
<dbReference type="Pfam" id="PF22250">
    <property type="entry name" value="PFF1_C"/>
    <property type="match status" value="1"/>
</dbReference>
<feature type="transmembrane region" description="Helical" evidence="19">
    <location>
        <begin position="39"/>
        <end position="58"/>
    </location>
</feature>
<feature type="transmembrane region" description="Helical" evidence="19">
    <location>
        <begin position="1216"/>
        <end position="1236"/>
    </location>
</feature>
<dbReference type="InterPro" id="IPR036259">
    <property type="entry name" value="MFS_trans_sf"/>
</dbReference>
<evidence type="ECO:0000256" key="19">
    <source>
        <dbReference type="SAM" id="Phobius"/>
    </source>
</evidence>
<evidence type="ECO:0000256" key="1">
    <source>
        <dbReference type="ARBA" id="ARBA00001947"/>
    </source>
</evidence>
<feature type="transmembrane region" description="Helical" evidence="19">
    <location>
        <begin position="557"/>
        <end position="579"/>
    </location>
</feature>
<protein>
    <recommendedName>
        <fullName evidence="17">Peptide hydrolase</fullName>
        <ecNumber evidence="17">3.4.-.-</ecNumber>
    </recommendedName>
</protein>
<dbReference type="PANTHER" id="PTHR48022">
    <property type="entry name" value="PLASTIDIC GLUCOSE TRANSPORTER 4"/>
    <property type="match status" value="1"/>
</dbReference>
<dbReference type="EC" id="3.4.-.-" evidence="17"/>
<comment type="function">
    <text evidence="2">May be involved in vacuolar sorting and osmoregulation.</text>
</comment>
<dbReference type="InterPro" id="IPR005828">
    <property type="entry name" value="MFS_sugar_transport-like"/>
</dbReference>
<dbReference type="GO" id="GO:0008237">
    <property type="term" value="F:metallopeptidase activity"/>
    <property type="evidence" value="ECO:0007669"/>
    <property type="project" value="UniProtKB-KW"/>
</dbReference>
<dbReference type="Proteomes" id="UP001316803">
    <property type="component" value="Unassembled WGS sequence"/>
</dbReference>
<comment type="cofactor">
    <cofactor evidence="1">
        <name>Zn(2+)</name>
        <dbReference type="ChEBI" id="CHEBI:29105"/>
    </cofactor>
</comment>
<evidence type="ECO:0000256" key="2">
    <source>
        <dbReference type="ARBA" id="ARBA00003273"/>
    </source>
</evidence>
<feature type="transmembrane region" description="Helical" evidence="19">
    <location>
        <begin position="969"/>
        <end position="988"/>
    </location>
</feature>
<dbReference type="PROSITE" id="PS50850">
    <property type="entry name" value="MFS"/>
    <property type="match status" value="1"/>
</dbReference>
<dbReference type="InterPro" id="IPR053975">
    <property type="entry name" value="PFF1_C"/>
</dbReference>
<feature type="transmembrane region" description="Helical" evidence="19">
    <location>
        <begin position="431"/>
        <end position="452"/>
    </location>
</feature>
<evidence type="ECO:0000256" key="13">
    <source>
        <dbReference type="ARBA" id="ARBA00022989"/>
    </source>
</evidence>
<keyword evidence="8 17" id="KW-0645">Protease</keyword>
<dbReference type="Gene3D" id="1.20.1250.20">
    <property type="entry name" value="MFS general substrate transporter like domains"/>
    <property type="match status" value="1"/>
</dbReference>
<keyword evidence="22" id="KW-1185">Reference proteome</keyword>
<keyword evidence="10 17" id="KW-0479">Metal-binding</keyword>